<feature type="compositionally biased region" description="Basic and acidic residues" evidence="2">
    <location>
        <begin position="5430"/>
        <end position="5440"/>
    </location>
</feature>
<feature type="region of interest" description="Disordered" evidence="2">
    <location>
        <begin position="3891"/>
        <end position="3915"/>
    </location>
</feature>
<sequence>MEVLLKDEREDVQKKTFAKWINSQLVKGQHPPVTDLFYDLRDGTRLLALLEVLTNKTYKREKGRMRVHHLNNVSRALNILEEHSVKLVNISNEHIVDGSAKLTLGLVWAIILHWQVQGVLKDVMSDLQQTNLEKTLLAWCRQTTKGYHGVDVRNFTTSWTDGLAFNALIHSQRPQLFDWTVLARKHPYARLENAFRLANEQLNIERLLDPEDVNSQVPDKKSIMMYVMCLFQALPHESFTMESLDVSLQSDSSFNIEGSSDDPLRAAAKARPLSTVSIGLSEYQRTLEEVLTWLLGAEDRLAAMPPIADTTEAVKDQFHDLEELMLELTSKQGGIGDVLGEGSRLMREGVMEEEEEEEVRVQMKLLNTRWEDLRVKAMDRQSRLHEKLMSLQQKQLESLKKWLTETEDRIANMSQTLSVHWEHFEQEIEKLRQWLNEKETSLRQFESDPSTEQEHILRHASMLQVLQAEMEVQHRRHAHLQEESGKVLSYIPEGSPAHENISTDIESIQDRMDCLLSIIEAQTQRLAASGIDITKVMVPVDGSSDVVSSSTTTISHEGATVITKIITTKVTETKLEGGSQEDFSVALHQLGGWMDSVEAQIKPKAIEDLSLDQLVQLSQQLESEMDGQKEEYYKVVSLGQSAISETSTIGESSQESERQVAIVSSRWEALMEMLVEIRTRITYLNQKKRVTTDLSDLEVHYQGFVRWFEDVRTVSENEPNAVTLQAEQCKTKIAAMESHNEDIAALKASTKTLNQKWEEESQPLVQQITAFHTKWENLMQRFLEWNETLGEMQAQAVTPTVAPLAPPPESLLKAMDASGKWLESLEAALASEYSASTLPQMQDQHIKFKDLSQKVEMERGNMAHINETCNRLSQDGHVNIMEDITKLNKQWETTTESLRLRIQNIEKVMEKQKQYNDEVSGLKSWLDEVDVFLQAEEAALGDIETLEAQLEQSNALQDDVATLQTNVSNIKTTGKHLIEEGDSELKSIIENQLDELTNRWNLVTELARAQNKSLKEALTRSQKVHDGIDKLNLWLDELEAKIPSSLPRNTPQELSHAVEIFTQLREDISLHSDELRAINNIGDELLQVDSSATHEELARRFTQLNGRWTEVVSQVDSSYKVNITASQQYEDFKKVCSEESEWLDQLQAKLERSSKDAADAEEISEALDELEIFLHSHDERRLEQIRNLAESLVSESCVAEPVQETTHSLTCRFDTLNAQASEQQSGLEGSVQEAQAWEREYVSVLDYLAQSDLILTQAINDEIQVDQVQVEAEMMTQQNVLQKMQAQVEVYHGQGKTEAALRLEDQVSHLQKKYEEIELKLRACQKPSDFDTRLNQVNYQLTGISQQVHLVSVDSGNPDGIQEQLNQCMDLYQTLSEVKAEVESVIATGRKIVKEGQSADPDGLTLQLDQLKALYNKLGGTVTEHRGILERALRHSRKIQKDSSHLEEWLSTTECELDQREATVPTKNVEGEVHFAQHAIDDLGRKKPLLTGLHESYAALTSMSDDPALLQPIKEQVDDITLTWERVSIRLANRLKNMQTEQVAKEAEMERFIIGLGEVKGWLESTEYQLLNISRLDPSDQDQLIKHCHMDTQGTGISSVGFLLTSEAQGSQLSAVHTNTTSTLSTITASVSETSNTTSLTHDSSQHNQTTGINPVFSKSQVPATQQCPELEAGQFPLQDDPTVMETEVDTCENSIQEGKVVLRSTGLVHSIMTTTSTVTTTTSKLISAENVGATEVVSSGKVNLCAEKSQSQIMAQDEEMNNEAETAEDAEVPEMYSSADSNTWGDSSLIDSVVRVEPKGPSSPGEDEHAVNLITTTANEEVNHPSTEKEEYMDEKNIGHLSFDREIVEESANTTMKDQPKKLSLVEVEEVKMTISHLSFNIPGKTTERKILSLRETDMMSCSAVGDTSIEFSSEDVSPIAEFPSDSVNLSDLALSDSPTKDRKRKITETESDLDNFDELIAGLKEVAEKDIDLTGIEGSRRQATVKDVELQQSGDERFSLVKIRRCDDDDLESLASIDTDMAPASEASRDFEGTFSDLESVSESVSSKGDSLFSPNQGAGSLDCSRTEEVRTVEYISQQSQIVSSEAVSHTYIKTSHELISPTKKEIDSNNIINFTASEVLSYDEQIDDGKDDTELLKQEETNQPEQSSGEVTSHPMDYEQLPVEKLQAMIAELEEVMSDAEISDTEDEVEMAEKENVSIPVDELNTFETNQSYETKSTEDEVMTPVVVNVTKQSKISNEDTEEKALPIEFTVQEVHVAGDIEFAKAKSSVEKREPVAIETPRIVVTTPSLHEDMVQNVPNILPEQQQGVTQVTTSQNSYTTVQKVSVQSSQVVHGMTLVTSTEDRLPEQEEAVLVTLISRPSSVEALTTDSESTGNKVIMEEVEVNCDPDMKSSFREEKKDAKEIVEETEPSSVKFSSGDSSEDEESSKERRPTVVECSNISVSLVEENAEEIKKVTSACEIDSSSLDSVTRSSTGQTSVFPTVSHVSSDHVSTCQYSVESTKNLQTYGNSGAFSDSVPAVTHIASGLTSSMLDFFARHSVVIVDPEAEGSKTLNQQAIGPSGVHKTDVNINRGVDAMGISTFEEPVQTPSPFTCPSSEILQGRSAVVSTVEEFSVSVTSASSLMSKETSTSDHQHIALNDDQLRNVNEAQTQIAIDNSNSETERRISTASIGNEAIPTEMTMELVHESIPTDFKNIVRGPFEVNTRTTTEVVVTHPPNVLYKDREDSMESREEINTQNAVFQNNEHVQSRNSDPGETSEESSIVACHTEVIHAADVESGSLIEITYQVEEPNEKNQSVLVLPSVTGLHKICEDNENDNKDLIEQSDVSLTPAYHGVNEDTFVDFTDREILSSHKGRKSSTESQSFVFSPQEVISSIATLPESTEPFLSSQVVPGTVGEISIVSGVTGRAVGTEKSTPESLEQEDFHRKISTASVEIDLAPREVAAAFDTPSPLTGSFVFERQTSVTLQDQCTDSLITSRMVQLIDSRVCSETSDPSISVEAQSRKISTASMEMEFNCDEVAGMLETSSLPTQSFAGEKQTFAAASHCFTDQVVTSEIVLLSASSEKEMVSIDRKISTASREYDFTPQEIVSAIPSPFLQAESFTFPKETSASLEENLETGAVLAEVVQIKDSGCGAEIMKENLETSAVISSTSSTTITDKTERKISTATRDIEIMPVEVTEAIGSEGVSTTSFALERSVSERAMECLNEAILIAPETVLQGSPYRDENASTVEKEKFYSNGYFELIKRKISTASMELELDCSEMLLEETETLLPERFACTSEVLVSASEGCSEDVLLTTVNTIISGTETDELSIPEVPGQVSADIEVISEISEEGIPLGCEAALIDPSVISGFEIKSQSGEGSDFGEIMGDDISFIRGIKSAMPAGYTFTTNTAEDDCMSEALSYYDIETSVDVQDRYGVAVTVIGTRNDLNLSLEDTEEKQIPLEEGGLEELKMETSVDSLLRSSRHSSRGASLDNLLADVDCKDTKESQKDFGVADDLGSRSTFLTEIVNFTDKGYSETVFQKSHTSTVKTISQANNKQTQQTHENSEAPKSVSTRTFYDGDTGISIITQSSKQVEQVKIDEDIEKPFESIKQSRKLDIDVDKLQNISQTNVKKVEGVDIKVKKIEASFESGLDGNTKLQYIPFSPQGIKYGCHVKKDNDNGDASKVKLAEEIVIQDTMTKVQHTPQAPATKLENQILNLASHVSSLATKEQEIKCEEHFEPHVETAANLSIHQAANLSPDVLQKKDEREDEEFKTASKSPIKSAEANMCYVPHVPIHLSTDLQQYKDPRTLRHLDNIQYIPHVPSDGSHVIPQEMKSGTKDEVSTSVIKQSTELMSTVHTEADVSMKKDIKTKIQYVPHAPSSILKKIPEENLSELLGDDLSGEEQSTFTTPVYPDDGKVTGKEEKSKETIRKEDKSVIIVDTQSKKIIEMELTKKESSITKQRDKKSKIEYVPHVPVPIVMSLATPALSQPQDKTEEKLTFKERDFSSIKETDITSDEDEKDVNAPPKKMEIQSKKVKDTKVQYVPHVPQKASLKKEIPEKESRSEGISTSHSEEKNVSIEESILSKPACQKAKGTIEAQIHVPATENMGTVTGTKKESYVLNKQNKESFEIHYTPFVTSDVPKSGLGARPKEIHYVPHSPADLENFKCEEINVKPHAVPSVIITSPSTSKLDAVVASSSDISKNLVKSEDFEDTLSNVSQSEDDDTSSFEIGPELSDTEASNHESFEDMRRLETEDVSVREMGEEAELGSGSPDIDIGMKKRKRFAKLYEETDCEMLNEIKKTEQPLMQDVQAGEESLPEEVSRNPKSKKRALKSTSIVTADSLGKALRRKGLTTDTVEGKTWESSSSSSRSRSNRGSSSEGSIDFGSETRGAISGDWDDAPIPQDLSVQHPVADDQQAQKESLEKVQAHEMLNKVQEHEMLRFSFLSSSSIEMDNEEVFAREIEMESHEVDAMIEVTEIDSSSSDESDDLEEPSNVRISAATIYEHAVINALEGSGEKVSEKRVNQEDSFVGSSETDVTDSTVVQHIVTKEEQGADGKTETYTLILDHKLSSTETAKPCAAILGEHPSLETKQIEMNKIEIEEVTDIYSADQFPNQEINEVIPESVIVTQCKDESNVSLKTADERNTACESPMEELGETVVEVVSKQFPEEEDVQTMTKMICTSLTREDIRESPNQVICSNQSYDITVSQEHKMKENISETAQSGGENQLMTLEQELKKSPDIPLIELHSPVEPQYSTRIREEMEVFETTMESPASPSITINLVSVEVGEETLEVANMSEILTGECEEYKVVEGEQSVTCKDNDDSKYSQASVVSLDNNQSLGKAGLCESVPYLEKAEDENMEKIFEKENLGVKEGVSKKDSKRDEDEEPEVREITRKISVSSSSSSGSSFEMVEHEPEADLEEQLSSHDSYEEMDSGEKDSVTENDMEVDEGMDTIDEPDRVEEQLDPDIASVSLEVKLERHVSIDSSVSTLSEAETVIHVPIGSLSKKISETVSVKDDSQIGVKTLKSVEAQESLMRSVSEELITKTTIPEGKSQGKELSEGIPKISGAKKESGLAPIMQNVDTTIKKVDHESAVLTARLDRHSPAHGGFCKSACEASFVVMMQDDVKDDEAAKCDVIVVENTNKHPGCRVVKAGDLKKESDLRYQRETLREADVLPKTIRKEVESKTSAESSIKKEPVTGSAGAGDAVLGVNFKGEDGWTEVKIIKSSVEETPRMERRVSVDVAQVIEATEVIEEQEVTISIPDVHHGDSRDESSAASDEEMDHIYIKPSEKIFVNLLPDSGEKIEATESKDKIFLPLSSIHLEKHTTVNTEKDEVLSGMPKTSGTCSETKKSLTVSVVCDNAVDIDTKTAETSSKIEIKEVMKSMYDPDKSVCENIEVNKNRGQSQLGKEVPSYTQYELKDIGFVVIDDYSASKSGEPKEETEKESPLSSAASNSNSSSPYYDASGEMVESLGSDDVSTSMEVLHSSAEILDTPADCWSSPNDQPTQSAEEIISLESKDKSVPLRDTKCYLTPGSEHRSSRFSTISVLTDASEGEVIFSETEGEEYPYEDTTDDDLTLEEEAIKTMAEVRLVKSQGLIKNFSALLGNW</sequence>
<dbReference type="InterPro" id="IPR036872">
    <property type="entry name" value="CH_dom_sf"/>
</dbReference>
<feature type="compositionally biased region" description="Basic and acidic residues" evidence="2">
    <location>
        <begin position="4042"/>
        <end position="4053"/>
    </location>
</feature>
<dbReference type="FunFam" id="1.20.58.60:FF:000075">
    <property type="entry name" value="utrophin isoform X1"/>
    <property type="match status" value="1"/>
</dbReference>
<feature type="region of interest" description="Disordered" evidence="2">
    <location>
        <begin position="4037"/>
        <end position="4067"/>
    </location>
</feature>
<feature type="region of interest" description="Disordered" evidence="2">
    <location>
        <begin position="5426"/>
        <end position="5460"/>
    </location>
</feature>
<feature type="compositionally biased region" description="Low complexity" evidence="2">
    <location>
        <begin position="4890"/>
        <end position="4900"/>
    </location>
</feature>
<feature type="compositionally biased region" description="Basic and acidic residues" evidence="2">
    <location>
        <begin position="4229"/>
        <end position="4238"/>
    </location>
</feature>
<feature type="region of interest" description="Disordered" evidence="2">
    <location>
        <begin position="2392"/>
        <end position="2437"/>
    </location>
</feature>
<feature type="compositionally biased region" description="Basic and acidic residues" evidence="2">
    <location>
        <begin position="2392"/>
        <end position="2409"/>
    </location>
</feature>
<protein>
    <submittedName>
        <fullName evidence="4">Utrophin-like</fullName>
    </submittedName>
</protein>
<dbReference type="Proteomes" id="UP000747542">
    <property type="component" value="Unassembled WGS sequence"/>
</dbReference>
<evidence type="ECO:0000256" key="2">
    <source>
        <dbReference type="SAM" id="MobiDB-lite"/>
    </source>
</evidence>
<feature type="domain" description="Calponin-homology (CH)" evidence="3">
    <location>
        <begin position="130"/>
        <end position="235"/>
    </location>
</feature>
<feature type="compositionally biased region" description="Low complexity" evidence="2">
    <location>
        <begin position="5443"/>
        <end position="5453"/>
    </location>
</feature>
<feature type="compositionally biased region" description="Basic and acidic residues" evidence="2">
    <location>
        <begin position="4866"/>
        <end position="4875"/>
    </location>
</feature>
<dbReference type="SMART" id="SM00033">
    <property type="entry name" value="CH"/>
    <property type="match status" value="2"/>
</dbReference>
<dbReference type="EMBL" id="JAHLQT010046319">
    <property type="protein sequence ID" value="KAG7153745.1"/>
    <property type="molecule type" value="Genomic_DNA"/>
</dbReference>
<dbReference type="InterPro" id="IPR002017">
    <property type="entry name" value="Spectrin_repeat"/>
</dbReference>
<feature type="region of interest" description="Disordered" evidence="2">
    <location>
        <begin position="4202"/>
        <end position="4238"/>
    </location>
</feature>
<dbReference type="Pfam" id="PF00307">
    <property type="entry name" value="CH"/>
    <property type="match status" value="2"/>
</dbReference>
<comment type="caution">
    <text evidence="4">The sequence shown here is derived from an EMBL/GenBank/DDBJ whole genome shotgun (WGS) entry which is preliminary data.</text>
</comment>
<dbReference type="Gene3D" id="1.10.418.10">
    <property type="entry name" value="Calponin-like domain"/>
    <property type="match status" value="2"/>
</dbReference>
<dbReference type="SMART" id="SM00150">
    <property type="entry name" value="SPEC"/>
    <property type="match status" value="10"/>
</dbReference>
<dbReference type="SUPFAM" id="SSF46966">
    <property type="entry name" value="Spectrin repeat"/>
    <property type="match status" value="9"/>
</dbReference>
<dbReference type="PROSITE" id="PS50021">
    <property type="entry name" value="CH"/>
    <property type="match status" value="2"/>
</dbReference>
<evidence type="ECO:0000313" key="4">
    <source>
        <dbReference type="EMBL" id="KAG7153745.1"/>
    </source>
</evidence>
<evidence type="ECO:0000259" key="3">
    <source>
        <dbReference type="PROSITE" id="PS50021"/>
    </source>
</evidence>
<dbReference type="FunFam" id="1.10.418.10:FF:000032">
    <property type="entry name" value="utrophin isoform X1"/>
    <property type="match status" value="1"/>
</dbReference>
<feature type="region of interest" description="Disordered" evidence="2">
    <location>
        <begin position="4292"/>
        <end position="4395"/>
    </location>
</feature>
<dbReference type="InterPro" id="IPR001715">
    <property type="entry name" value="CH_dom"/>
</dbReference>
<dbReference type="CDD" id="cd00176">
    <property type="entry name" value="SPEC"/>
    <property type="match status" value="5"/>
</dbReference>
<feature type="region of interest" description="Disordered" evidence="2">
    <location>
        <begin position="2740"/>
        <end position="2765"/>
    </location>
</feature>
<name>A0A8J5JDG1_HOMAM</name>
<proteinExistence type="predicted"/>
<feature type="region of interest" description="Disordered" evidence="2">
    <location>
        <begin position="3541"/>
        <end position="3560"/>
    </location>
</feature>
<dbReference type="Gene3D" id="1.20.58.60">
    <property type="match status" value="7"/>
</dbReference>
<dbReference type="CDD" id="cd21186">
    <property type="entry name" value="CH_DMD-like_rpt1"/>
    <property type="match status" value="1"/>
</dbReference>
<reference evidence="4" key="1">
    <citation type="journal article" date="2021" name="Sci. Adv.">
        <title>The American lobster genome reveals insights on longevity, neural, and immune adaptations.</title>
        <authorList>
            <person name="Polinski J.M."/>
            <person name="Zimin A.V."/>
            <person name="Clark K.F."/>
            <person name="Kohn A.B."/>
            <person name="Sadowski N."/>
            <person name="Timp W."/>
            <person name="Ptitsyn A."/>
            <person name="Khanna P."/>
            <person name="Romanova D.Y."/>
            <person name="Williams P."/>
            <person name="Greenwood S.J."/>
            <person name="Moroz L.L."/>
            <person name="Walt D.R."/>
            <person name="Bodnar A.G."/>
        </authorList>
    </citation>
    <scope>NUCLEOTIDE SEQUENCE</scope>
    <source>
        <strain evidence="4">GMGI-L3</strain>
    </source>
</reference>
<organism evidence="4 5">
    <name type="scientific">Homarus americanus</name>
    <name type="common">American lobster</name>
    <dbReference type="NCBI Taxonomy" id="6706"/>
    <lineage>
        <taxon>Eukaryota</taxon>
        <taxon>Metazoa</taxon>
        <taxon>Ecdysozoa</taxon>
        <taxon>Arthropoda</taxon>
        <taxon>Crustacea</taxon>
        <taxon>Multicrustacea</taxon>
        <taxon>Malacostraca</taxon>
        <taxon>Eumalacostraca</taxon>
        <taxon>Eucarida</taxon>
        <taxon>Decapoda</taxon>
        <taxon>Pleocyemata</taxon>
        <taxon>Astacidea</taxon>
        <taxon>Nephropoidea</taxon>
        <taxon>Nephropidae</taxon>
        <taxon>Homarus</taxon>
    </lineage>
</organism>
<evidence type="ECO:0000256" key="1">
    <source>
        <dbReference type="ARBA" id="ARBA00022737"/>
    </source>
</evidence>
<feature type="compositionally biased region" description="Basic and acidic residues" evidence="2">
    <location>
        <begin position="4916"/>
        <end position="4933"/>
    </location>
</feature>
<dbReference type="PANTHER" id="PTHR11915">
    <property type="entry name" value="SPECTRIN/FILAMIN RELATED CYTOSKELETAL PROTEIN"/>
    <property type="match status" value="1"/>
</dbReference>
<dbReference type="Pfam" id="PF00435">
    <property type="entry name" value="Spectrin"/>
    <property type="match status" value="4"/>
</dbReference>
<feature type="compositionally biased region" description="Low complexity" evidence="2">
    <location>
        <begin position="4353"/>
        <end position="4372"/>
    </location>
</feature>
<feature type="domain" description="Calponin-homology (CH)" evidence="3">
    <location>
        <begin position="11"/>
        <end position="115"/>
    </location>
</feature>
<keyword evidence="1" id="KW-0677">Repeat</keyword>
<feature type="region of interest" description="Disordered" evidence="2">
    <location>
        <begin position="1636"/>
        <end position="1656"/>
    </location>
</feature>
<feature type="compositionally biased region" description="Basic and acidic residues" evidence="2">
    <location>
        <begin position="3903"/>
        <end position="3915"/>
    </location>
</feature>
<feature type="compositionally biased region" description="Polar residues" evidence="2">
    <location>
        <begin position="3541"/>
        <end position="3550"/>
    </location>
</feature>
<feature type="compositionally biased region" description="Polar residues" evidence="2">
    <location>
        <begin position="2740"/>
        <end position="2759"/>
    </location>
</feature>
<evidence type="ECO:0000313" key="5">
    <source>
        <dbReference type="Proteomes" id="UP000747542"/>
    </source>
</evidence>
<dbReference type="SUPFAM" id="SSF47576">
    <property type="entry name" value="Calponin-homology domain, CH-domain"/>
    <property type="match status" value="1"/>
</dbReference>
<gene>
    <name evidence="4" type="primary">UTRN-L</name>
    <name evidence="4" type="ORF">Hamer_G009418</name>
</gene>
<feature type="region of interest" description="Disordered" evidence="2">
    <location>
        <begin position="4866"/>
        <end position="4937"/>
    </location>
</feature>
<accession>A0A8J5JDG1</accession>
<dbReference type="InterPro" id="IPR018159">
    <property type="entry name" value="Spectrin/alpha-actinin"/>
</dbReference>
<keyword evidence="5" id="KW-1185">Reference proteome</keyword>